<dbReference type="InterPro" id="IPR036061">
    <property type="entry name" value="CheW-like_dom_sf"/>
</dbReference>
<dbReference type="AlphaFoldDB" id="A0A437QEH1"/>
<evidence type="ECO:0000259" key="1">
    <source>
        <dbReference type="Pfam" id="PF13682"/>
    </source>
</evidence>
<proteinExistence type="predicted"/>
<dbReference type="Proteomes" id="UP000282818">
    <property type="component" value="Unassembled WGS sequence"/>
</dbReference>
<organism evidence="2 3">
    <name type="scientific">Neptunomonas marina</name>
    <dbReference type="NCBI Taxonomy" id="1815562"/>
    <lineage>
        <taxon>Bacteria</taxon>
        <taxon>Pseudomonadati</taxon>
        <taxon>Pseudomonadota</taxon>
        <taxon>Gammaproteobacteria</taxon>
        <taxon>Oceanospirillales</taxon>
        <taxon>Oceanospirillaceae</taxon>
        <taxon>Neptunomonas</taxon>
    </lineage>
</organism>
<dbReference type="EMBL" id="SACQ01000001">
    <property type="protein sequence ID" value="RVU32920.1"/>
    <property type="molecule type" value="Genomic_DNA"/>
</dbReference>
<feature type="domain" description="Chemoreceptor zinc-binding" evidence="1">
    <location>
        <begin position="93"/>
        <end position="155"/>
    </location>
</feature>
<dbReference type="GO" id="GO:0007165">
    <property type="term" value="P:signal transduction"/>
    <property type="evidence" value="ECO:0007669"/>
    <property type="project" value="InterPro"/>
</dbReference>
<dbReference type="SUPFAM" id="SSF50341">
    <property type="entry name" value="CheW-like"/>
    <property type="match status" value="1"/>
</dbReference>
<comment type="caution">
    <text evidence="2">The sequence shown here is derived from an EMBL/GenBank/DDBJ whole genome shotgun (WGS) entry which is preliminary data.</text>
</comment>
<dbReference type="Pfam" id="PF13682">
    <property type="entry name" value="CZB"/>
    <property type="match status" value="1"/>
</dbReference>
<evidence type="ECO:0000313" key="2">
    <source>
        <dbReference type="EMBL" id="RVU32920.1"/>
    </source>
</evidence>
<keyword evidence="3" id="KW-1185">Reference proteome</keyword>
<sequence length="280" mass="32023">MSLSNLFQDSSRVLTFTIANSHFGVDVNNILAFSDECDQIQTVEDNNTGFLGYLDYRDVLVNVYDSAAILNRRRNRDEQNELVSSIDTYKQAHIDWVAALEHAITSGEEFTLPRDPRMCAFGKWYYAFETQNQDLKALLDKIEKPHQEIHALADTLLELCSNGETARAQRILSIEKGTTLRKLLRILESAQDLLLRNIHPVLLHLTQDGSTPWYSIVLDEVDDIIDYRLSDLDTSATTALKQEPINGYLRQKNGDRYMMLCVNKLYNQVNKITPEETCNS</sequence>
<dbReference type="Gene3D" id="1.20.120.30">
    <property type="entry name" value="Aspartate receptor, ligand-binding domain"/>
    <property type="match status" value="1"/>
</dbReference>
<accession>A0A437QEH1</accession>
<name>A0A437QEH1_9GAMM</name>
<evidence type="ECO:0000313" key="3">
    <source>
        <dbReference type="Proteomes" id="UP000282818"/>
    </source>
</evidence>
<gene>
    <name evidence="2" type="ORF">EOE65_04500</name>
</gene>
<dbReference type="GO" id="GO:0006935">
    <property type="term" value="P:chemotaxis"/>
    <property type="evidence" value="ECO:0007669"/>
    <property type="project" value="InterPro"/>
</dbReference>
<dbReference type="InterPro" id="IPR025991">
    <property type="entry name" value="Chemoreceptor_zinc-bind_dom"/>
</dbReference>
<protein>
    <recommendedName>
        <fullName evidence="1">Chemoreceptor zinc-binding domain-containing protein</fullName>
    </recommendedName>
</protein>
<dbReference type="RefSeq" id="WP_127693087.1">
    <property type="nucleotide sequence ID" value="NZ_SACQ01000001.1"/>
</dbReference>
<reference evidence="2 3" key="1">
    <citation type="submission" date="2019-01" db="EMBL/GenBank/DDBJ databases">
        <authorList>
            <person name="Chen W.-M."/>
        </authorList>
    </citation>
    <scope>NUCLEOTIDE SEQUENCE [LARGE SCALE GENOMIC DNA]</scope>
    <source>
        <strain evidence="2 3">HPM-16</strain>
    </source>
</reference>